<name>A0A2T9Y7M7_9FUNG</name>
<dbReference type="PANTHER" id="PTHR10015:SF361">
    <property type="entry name" value="TRANSCRIPTION FACTOR SKN7"/>
    <property type="match status" value="1"/>
</dbReference>
<dbReference type="InterPro" id="IPR036390">
    <property type="entry name" value="WH_DNA-bd_sf"/>
</dbReference>
<dbReference type="GO" id="GO:0003700">
    <property type="term" value="F:DNA-binding transcription factor activity"/>
    <property type="evidence" value="ECO:0007669"/>
    <property type="project" value="InterPro"/>
</dbReference>
<dbReference type="EMBL" id="MBFT01000636">
    <property type="protein sequence ID" value="PVU88349.1"/>
    <property type="molecule type" value="Genomic_DNA"/>
</dbReference>
<evidence type="ECO:0000256" key="5">
    <source>
        <dbReference type="ARBA" id="ARBA00023242"/>
    </source>
</evidence>
<dbReference type="AlphaFoldDB" id="A0A2T9Y7M7"/>
<dbReference type="SMART" id="SM00415">
    <property type="entry name" value="HSF"/>
    <property type="match status" value="1"/>
</dbReference>
<evidence type="ECO:0000256" key="4">
    <source>
        <dbReference type="ARBA" id="ARBA00023163"/>
    </source>
</evidence>
<keyword evidence="4" id="KW-0804">Transcription</keyword>
<keyword evidence="3" id="KW-0238">DNA-binding</keyword>
<accession>A0A2T9Y7M7</accession>
<dbReference type="SUPFAM" id="SSF46785">
    <property type="entry name" value="Winged helix' DNA-binding domain"/>
    <property type="match status" value="1"/>
</dbReference>
<comment type="similarity">
    <text evidence="6">Belongs to the HSF family.</text>
</comment>
<comment type="subcellular location">
    <subcellularLocation>
        <location evidence="1">Nucleus</location>
    </subcellularLocation>
</comment>
<dbReference type="FunFam" id="1.10.10.10:FF:000027">
    <property type="entry name" value="Heat shock transcription factor 1"/>
    <property type="match status" value="1"/>
</dbReference>
<dbReference type="GO" id="GO:0005634">
    <property type="term" value="C:nucleus"/>
    <property type="evidence" value="ECO:0007669"/>
    <property type="project" value="UniProtKB-SubCell"/>
</dbReference>
<dbReference type="PRINTS" id="PR00056">
    <property type="entry name" value="HSFDOMAIN"/>
</dbReference>
<evidence type="ECO:0000256" key="6">
    <source>
        <dbReference type="RuleBase" id="RU004020"/>
    </source>
</evidence>
<proteinExistence type="inferred from homology"/>
<comment type="caution">
    <text evidence="8">The sequence shown here is derived from an EMBL/GenBank/DDBJ whole genome shotgun (WGS) entry which is preliminary data.</text>
</comment>
<keyword evidence="2" id="KW-0805">Transcription regulation</keyword>
<dbReference type="STRING" id="61424.A0A2T9Y7M7"/>
<dbReference type="PROSITE" id="PS00434">
    <property type="entry name" value="HSF_DOMAIN"/>
    <property type="match status" value="1"/>
</dbReference>
<dbReference type="Gene3D" id="1.10.10.10">
    <property type="entry name" value="Winged helix-like DNA-binding domain superfamily/Winged helix DNA-binding domain"/>
    <property type="match status" value="1"/>
</dbReference>
<evidence type="ECO:0000256" key="2">
    <source>
        <dbReference type="ARBA" id="ARBA00023015"/>
    </source>
</evidence>
<evidence type="ECO:0000313" key="8">
    <source>
        <dbReference type="EMBL" id="PVU88349.1"/>
    </source>
</evidence>
<feature type="domain" description="HSF-type DNA-binding" evidence="7">
    <location>
        <begin position="72"/>
        <end position="96"/>
    </location>
</feature>
<evidence type="ECO:0000259" key="7">
    <source>
        <dbReference type="PROSITE" id="PS00434"/>
    </source>
</evidence>
<dbReference type="Pfam" id="PF00447">
    <property type="entry name" value="HSF_DNA-bind"/>
    <property type="match status" value="1"/>
</dbReference>
<evidence type="ECO:0000313" key="9">
    <source>
        <dbReference type="Proteomes" id="UP000245699"/>
    </source>
</evidence>
<dbReference type="PANTHER" id="PTHR10015">
    <property type="entry name" value="HEAT SHOCK TRANSCRIPTION FACTOR"/>
    <property type="match status" value="1"/>
</dbReference>
<protein>
    <recommendedName>
        <fullName evidence="7">HSF-type DNA-binding domain-containing protein</fullName>
    </recommendedName>
</protein>
<keyword evidence="5" id="KW-0539">Nucleus</keyword>
<reference evidence="8 9" key="1">
    <citation type="journal article" date="2018" name="MBio">
        <title>Comparative Genomics Reveals the Core Gene Toolbox for the Fungus-Insect Symbiosis.</title>
        <authorList>
            <person name="Wang Y."/>
            <person name="Stata M."/>
            <person name="Wang W."/>
            <person name="Stajich J.E."/>
            <person name="White M.M."/>
            <person name="Moncalvo J.M."/>
        </authorList>
    </citation>
    <scope>NUCLEOTIDE SEQUENCE [LARGE SCALE GENOMIC DNA]</scope>
    <source>
        <strain evidence="8 9">AUS-77-4</strain>
    </source>
</reference>
<organism evidence="8 9">
    <name type="scientific">Furculomyces boomerangus</name>
    <dbReference type="NCBI Taxonomy" id="61424"/>
    <lineage>
        <taxon>Eukaryota</taxon>
        <taxon>Fungi</taxon>
        <taxon>Fungi incertae sedis</taxon>
        <taxon>Zoopagomycota</taxon>
        <taxon>Kickxellomycotina</taxon>
        <taxon>Harpellomycetes</taxon>
        <taxon>Harpellales</taxon>
        <taxon>Harpellaceae</taxon>
        <taxon>Furculomyces</taxon>
    </lineage>
</organism>
<gene>
    <name evidence="8" type="ORF">BB559_005604</name>
</gene>
<dbReference type="InterPro" id="IPR000232">
    <property type="entry name" value="HSF_DNA-bd"/>
</dbReference>
<dbReference type="InterPro" id="IPR036388">
    <property type="entry name" value="WH-like_DNA-bd_sf"/>
</dbReference>
<dbReference type="OrthoDB" id="60033at2759"/>
<dbReference type="GO" id="GO:0043565">
    <property type="term" value="F:sequence-specific DNA binding"/>
    <property type="evidence" value="ECO:0007669"/>
    <property type="project" value="InterPro"/>
</dbReference>
<evidence type="ECO:0000256" key="3">
    <source>
        <dbReference type="ARBA" id="ARBA00023125"/>
    </source>
</evidence>
<dbReference type="Proteomes" id="UP000245699">
    <property type="component" value="Unassembled WGS sequence"/>
</dbReference>
<sequence>MSTDNSSGNLMAQSTFTFDEMNVLGLTTGVPEFVKKLFRILEDDSYRKIILWGDAGDSFIVCDQNELSKNVLPQHFKHNNFASFVRQLNKYDFHKLKSTEESKKYGDSIWEFQHPFFKHNRPDLLEKIKRKPPLKTRLSQEQTLLNGNKLLGNGHNNNGFCRGNCNTNHLQGAFNGVMNDNGVGMNGRYLSDIGNSSGIGISGFGGVEMELKNTSSTSTSSMYADINISGVDGMELQNPMGSSRMSTINAGTNLGFVTETEFYSTTEELKNQVFVLAQTNNQVSKYLHQLSGYCQHVSEEIDNLKKSIQAQDHLLAEFAQYVFNQDGSNFNPMSLINNNSGVDLSGSNNFVNNDLNNNISIEK</sequence>
<keyword evidence="9" id="KW-1185">Reference proteome</keyword>
<evidence type="ECO:0000256" key="1">
    <source>
        <dbReference type="ARBA" id="ARBA00004123"/>
    </source>
</evidence>